<evidence type="ECO:0000256" key="1">
    <source>
        <dbReference type="SAM" id="Phobius"/>
    </source>
</evidence>
<dbReference type="EMBL" id="QGNZ01000003">
    <property type="protein sequence ID" value="PWS26977.1"/>
    <property type="molecule type" value="Genomic_DNA"/>
</dbReference>
<keyword evidence="3" id="KW-1185">Reference proteome</keyword>
<reference evidence="2 3" key="1">
    <citation type="submission" date="2018-05" db="EMBL/GenBank/DDBJ databases">
        <title>Pedobacter paludis sp. nov., isolated from wetland soil.</title>
        <authorList>
            <person name="Zhang Y."/>
            <person name="Wang G."/>
        </authorList>
    </citation>
    <scope>NUCLEOTIDE SEQUENCE [LARGE SCALE GENOMIC DNA]</scope>
    <source>
        <strain evidence="2 3">KCTC22721</strain>
    </source>
</reference>
<comment type="caution">
    <text evidence="2">The sequence shown here is derived from an EMBL/GenBank/DDBJ whole genome shotgun (WGS) entry which is preliminary data.</text>
</comment>
<proteinExistence type="predicted"/>
<protein>
    <submittedName>
        <fullName evidence="2">Uncharacterized protein</fullName>
    </submittedName>
</protein>
<accession>A0A317ELD8</accession>
<keyword evidence="1" id="KW-0472">Membrane</keyword>
<keyword evidence="1" id="KW-1133">Transmembrane helix</keyword>
<keyword evidence="1" id="KW-0812">Transmembrane</keyword>
<name>A0A317ELD8_9SPHI</name>
<dbReference type="AlphaFoldDB" id="A0A317ELD8"/>
<evidence type="ECO:0000313" key="2">
    <source>
        <dbReference type="EMBL" id="PWS26977.1"/>
    </source>
</evidence>
<gene>
    <name evidence="2" type="ORF">DHW03_13235</name>
</gene>
<organism evidence="2 3">
    <name type="scientific">Pedobacter yonginense</name>
    <dbReference type="NCBI Taxonomy" id="651869"/>
    <lineage>
        <taxon>Bacteria</taxon>
        <taxon>Pseudomonadati</taxon>
        <taxon>Bacteroidota</taxon>
        <taxon>Sphingobacteriia</taxon>
        <taxon>Sphingobacteriales</taxon>
        <taxon>Sphingobacteriaceae</taxon>
        <taxon>Pedobacter</taxon>
    </lineage>
</organism>
<dbReference type="Proteomes" id="UP000245379">
    <property type="component" value="Unassembled WGS sequence"/>
</dbReference>
<sequence length="80" mass="9097">MNDIVPKIYGYLRPNLLMPIFATLNGWGVGGVTMIVNFIRSVRFFCLGQTGFFLFLDKKKQKSRLAKLCCKSSINLFTQS</sequence>
<feature type="transmembrane region" description="Helical" evidence="1">
    <location>
        <begin position="16"/>
        <end position="39"/>
    </location>
</feature>
<evidence type="ECO:0000313" key="3">
    <source>
        <dbReference type="Proteomes" id="UP000245379"/>
    </source>
</evidence>